<dbReference type="EMBL" id="WOWK01000015">
    <property type="protein sequence ID" value="KAF0328921.1"/>
    <property type="molecule type" value="Genomic_DNA"/>
</dbReference>
<feature type="region of interest" description="Disordered" evidence="1">
    <location>
        <begin position="1"/>
        <end position="42"/>
    </location>
</feature>
<keyword evidence="3" id="KW-1185">Reference proteome</keyword>
<evidence type="ECO:0000313" key="2">
    <source>
        <dbReference type="EMBL" id="KAF0328921.1"/>
    </source>
</evidence>
<comment type="caution">
    <text evidence="2">The sequence shown here is derived from an EMBL/GenBank/DDBJ whole genome shotgun (WGS) entry which is preliminary data.</text>
</comment>
<accession>A0A8H3WHN1</accession>
<feature type="compositionally biased region" description="Polar residues" evidence="1">
    <location>
        <begin position="30"/>
        <end position="39"/>
    </location>
</feature>
<evidence type="ECO:0000256" key="1">
    <source>
        <dbReference type="SAM" id="MobiDB-lite"/>
    </source>
</evidence>
<reference evidence="2 3" key="1">
    <citation type="submission" date="2019-12" db="EMBL/GenBank/DDBJ databases">
        <title>A genome sequence resource for the geographically widespread anthracnose pathogen Colletotrichum asianum.</title>
        <authorList>
            <person name="Meng Y."/>
        </authorList>
    </citation>
    <scope>NUCLEOTIDE SEQUENCE [LARGE SCALE GENOMIC DNA]</scope>
    <source>
        <strain evidence="2 3">ICMP 18580</strain>
    </source>
</reference>
<organism evidence="2 3">
    <name type="scientific">Colletotrichum asianum</name>
    <dbReference type="NCBI Taxonomy" id="702518"/>
    <lineage>
        <taxon>Eukaryota</taxon>
        <taxon>Fungi</taxon>
        <taxon>Dikarya</taxon>
        <taxon>Ascomycota</taxon>
        <taxon>Pezizomycotina</taxon>
        <taxon>Sordariomycetes</taxon>
        <taxon>Hypocreomycetidae</taxon>
        <taxon>Glomerellales</taxon>
        <taxon>Glomerellaceae</taxon>
        <taxon>Colletotrichum</taxon>
        <taxon>Colletotrichum gloeosporioides species complex</taxon>
    </lineage>
</organism>
<feature type="compositionally biased region" description="Basic residues" evidence="1">
    <location>
        <begin position="1"/>
        <end position="16"/>
    </location>
</feature>
<protein>
    <submittedName>
        <fullName evidence="2">Uncharacterized protein</fullName>
    </submittedName>
</protein>
<sequence length="281" mass="32644">MPRKNRNKRSGPKRLGQKADNHDLEPVSQHLGQEASQSELRSDDAVVAPHLPNELKWEIIGFTIEQAKASAKPASWTLEITRRKYVGDTPAHFLIDTWSEWEARKTAKERFRHFLNLLHINKYCRQLTEKALHSFKLPCRDIPNPFTWVFPRVDTFFLHPGHYKDAVWTTLCAPNAECSKLWAHVEKVIFSVEYPGKSMNINDPQFHALARLPNLKSLQLDYASLRHEIKVRHENVKNEPNYVLLDCRNGTYWGIYCIPRTMDFFDDLKNKGVRVTVSAKS</sequence>
<name>A0A8H3WHN1_9PEZI</name>
<evidence type="ECO:0000313" key="3">
    <source>
        <dbReference type="Proteomes" id="UP000434172"/>
    </source>
</evidence>
<dbReference type="AlphaFoldDB" id="A0A8H3WHN1"/>
<gene>
    <name evidence="2" type="ORF">GQ607_003946</name>
</gene>
<proteinExistence type="predicted"/>
<dbReference type="Proteomes" id="UP000434172">
    <property type="component" value="Unassembled WGS sequence"/>
</dbReference>